<feature type="region of interest" description="Disordered" evidence="1">
    <location>
        <begin position="289"/>
        <end position="321"/>
    </location>
</feature>
<protein>
    <submittedName>
        <fullName evidence="2">Uncharacterized protein</fullName>
    </submittedName>
</protein>
<evidence type="ECO:0000313" key="3">
    <source>
        <dbReference type="Proteomes" id="UP000299102"/>
    </source>
</evidence>
<feature type="compositionally biased region" description="Polar residues" evidence="1">
    <location>
        <begin position="292"/>
        <end position="302"/>
    </location>
</feature>
<feature type="compositionally biased region" description="Low complexity" evidence="1">
    <location>
        <begin position="80"/>
        <end position="102"/>
    </location>
</feature>
<dbReference type="Proteomes" id="UP000299102">
    <property type="component" value="Unassembled WGS sequence"/>
</dbReference>
<accession>A0A4C1YVF5</accession>
<organism evidence="2 3">
    <name type="scientific">Eumeta variegata</name>
    <name type="common">Bagworm moth</name>
    <name type="synonym">Eumeta japonica</name>
    <dbReference type="NCBI Taxonomy" id="151549"/>
    <lineage>
        <taxon>Eukaryota</taxon>
        <taxon>Metazoa</taxon>
        <taxon>Ecdysozoa</taxon>
        <taxon>Arthropoda</taxon>
        <taxon>Hexapoda</taxon>
        <taxon>Insecta</taxon>
        <taxon>Pterygota</taxon>
        <taxon>Neoptera</taxon>
        <taxon>Endopterygota</taxon>
        <taxon>Lepidoptera</taxon>
        <taxon>Glossata</taxon>
        <taxon>Ditrysia</taxon>
        <taxon>Tineoidea</taxon>
        <taxon>Psychidae</taxon>
        <taxon>Oiketicinae</taxon>
        <taxon>Eumeta</taxon>
    </lineage>
</organism>
<name>A0A4C1YVF5_EUMVA</name>
<keyword evidence="3" id="KW-1185">Reference proteome</keyword>
<feature type="compositionally biased region" description="Low complexity" evidence="1">
    <location>
        <begin position="196"/>
        <end position="209"/>
    </location>
</feature>
<feature type="region of interest" description="Disordered" evidence="1">
    <location>
        <begin position="57"/>
        <end position="117"/>
    </location>
</feature>
<comment type="caution">
    <text evidence="2">The sequence shown here is derived from an EMBL/GenBank/DDBJ whole genome shotgun (WGS) entry which is preliminary data.</text>
</comment>
<sequence length="375" mass="40557">MRSLNLLRWCSDCTIILNIDAIQSSYCRACVKSYDIILTHCNKDESIDSNLTQNWRGGVGARKASRGEVTSRSGAPWRAGGPLSSGSESTLSHGSRTSSSHRYAGRGALSTGGRPAWRVEALAPRPRVGGRGGARHHGDGLKTSTLAAVAASRCQTLALTIVTTVETGVARWFVHLESLNEGQLTKQIVVSKGRNGSGLARAGRAGPAERALDSESDAADLLSRPNRCGRKQVEPRARPHRRLAPGEGLEVRGPAFDTRFWRTVPCGGVTMIENDLFEIQTACPVRARRQTKGGTNPNYRNNDSLDERGGLAASRPPLTRRRPRLSIIPAPAMPFDRDQGPILDDNSSSIVGCSPCPTLDFNAGFDTDLVLRRQW</sequence>
<gene>
    <name evidence="2" type="ORF">EVAR_53076_1</name>
</gene>
<dbReference type="AlphaFoldDB" id="A0A4C1YVF5"/>
<evidence type="ECO:0000313" key="2">
    <source>
        <dbReference type="EMBL" id="GBP79210.1"/>
    </source>
</evidence>
<reference evidence="2 3" key="1">
    <citation type="journal article" date="2019" name="Commun. Biol.">
        <title>The bagworm genome reveals a unique fibroin gene that provides high tensile strength.</title>
        <authorList>
            <person name="Kono N."/>
            <person name="Nakamura H."/>
            <person name="Ohtoshi R."/>
            <person name="Tomita M."/>
            <person name="Numata K."/>
            <person name="Arakawa K."/>
        </authorList>
    </citation>
    <scope>NUCLEOTIDE SEQUENCE [LARGE SCALE GENOMIC DNA]</scope>
</reference>
<evidence type="ECO:0000256" key="1">
    <source>
        <dbReference type="SAM" id="MobiDB-lite"/>
    </source>
</evidence>
<dbReference type="EMBL" id="BGZK01001404">
    <property type="protein sequence ID" value="GBP79210.1"/>
    <property type="molecule type" value="Genomic_DNA"/>
</dbReference>
<proteinExistence type="predicted"/>
<feature type="region of interest" description="Disordered" evidence="1">
    <location>
        <begin position="196"/>
        <end position="219"/>
    </location>
</feature>